<dbReference type="InterPro" id="IPR036291">
    <property type="entry name" value="NAD(P)-bd_dom_sf"/>
</dbReference>
<name>A0A917WFH3_9ACTN</name>
<evidence type="ECO:0000256" key="1">
    <source>
        <dbReference type="SAM" id="MobiDB-lite"/>
    </source>
</evidence>
<organism evidence="3 4">
    <name type="scientific">Nakamurella endophytica</name>
    <dbReference type="NCBI Taxonomy" id="1748367"/>
    <lineage>
        <taxon>Bacteria</taxon>
        <taxon>Bacillati</taxon>
        <taxon>Actinomycetota</taxon>
        <taxon>Actinomycetes</taxon>
        <taxon>Nakamurellales</taxon>
        <taxon>Nakamurellaceae</taxon>
        <taxon>Nakamurella</taxon>
    </lineage>
</organism>
<comment type="caution">
    <text evidence="3">The sequence shown here is derived from an EMBL/GenBank/DDBJ whole genome shotgun (WGS) entry which is preliminary data.</text>
</comment>
<dbReference type="Proteomes" id="UP000655208">
    <property type="component" value="Unassembled WGS sequence"/>
</dbReference>
<dbReference type="AlphaFoldDB" id="A0A917WFH3"/>
<sequence>MTRPAGPSGAVGRGGRAVRSRGRAVLGGARNPDGGCGVAAVMSTVSDPRPLLAVTGVTGAVGGMVARVLASSGAALRLLARDPARVPRLPGAAVARAPYDDGAAVRSALAGVDTVLMVSAAEHPDRRGQHRTFVDAAAAAGVRQVVYTSFLAAAPDSTFTLGRDHWATEEAIRESGMAWTFLRDNLYSDFLPLLAGPDGVIRGPAGDGRLSAVARRDVADVAAVVLRDPRTFAHRRLDLTGPEAFTLAEAAERISAAQGATVRYRPETLEEAFASRAGTAEPWQVEAWVSTYTAIAAGDLEAVSDDVRQVTGHAPRTLEAVLAAGRR</sequence>
<evidence type="ECO:0000313" key="4">
    <source>
        <dbReference type="Proteomes" id="UP000655208"/>
    </source>
</evidence>
<dbReference type="CDD" id="cd05269">
    <property type="entry name" value="TMR_SDR_a"/>
    <property type="match status" value="1"/>
</dbReference>
<evidence type="ECO:0000259" key="2">
    <source>
        <dbReference type="Pfam" id="PF05368"/>
    </source>
</evidence>
<gene>
    <name evidence="3" type="ORF">GCM10011594_20060</name>
</gene>
<dbReference type="Gene3D" id="3.90.25.10">
    <property type="entry name" value="UDP-galactose 4-epimerase, domain 1"/>
    <property type="match status" value="1"/>
</dbReference>
<protein>
    <submittedName>
        <fullName evidence="3">NAD(P)-dependent oxidoreductase</fullName>
    </submittedName>
</protein>
<dbReference type="PANTHER" id="PTHR47129:SF1">
    <property type="entry name" value="NMRA-LIKE DOMAIN-CONTAINING PROTEIN"/>
    <property type="match status" value="1"/>
</dbReference>
<reference evidence="3" key="2">
    <citation type="submission" date="2020-09" db="EMBL/GenBank/DDBJ databases">
        <authorList>
            <person name="Sun Q."/>
            <person name="Zhou Y."/>
        </authorList>
    </citation>
    <scope>NUCLEOTIDE SEQUENCE</scope>
    <source>
        <strain evidence="3">CGMCC 4.7308</strain>
    </source>
</reference>
<proteinExistence type="predicted"/>
<accession>A0A917WFH3</accession>
<dbReference type="InterPro" id="IPR052718">
    <property type="entry name" value="NmrA-type_oxidoreductase"/>
</dbReference>
<reference evidence="3" key="1">
    <citation type="journal article" date="2014" name="Int. J. Syst. Evol. Microbiol.">
        <title>Complete genome sequence of Corynebacterium casei LMG S-19264T (=DSM 44701T), isolated from a smear-ripened cheese.</title>
        <authorList>
            <consortium name="US DOE Joint Genome Institute (JGI-PGF)"/>
            <person name="Walter F."/>
            <person name="Albersmeier A."/>
            <person name="Kalinowski J."/>
            <person name="Ruckert C."/>
        </authorList>
    </citation>
    <scope>NUCLEOTIDE SEQUENCE</scope>
    <source>
        <strain evidence="3">CGMCC 4.7308</strain>
    </source>
</reference>
<dbReference type="Pfam" id="PF05368">
    <property type="entry name" value="NmrA"/>
    <property type="match status" value="1"/>
</dbReference>
<feature type="region of interest" description="Disordered" evidence="1">
    <location>
        <begin position="1"/>
        <end position="29"/>
    </location>
</feature>
<feature type="domain" description="NmrA-like" evidence="2">
    <location>
        <begin position="52"/>
        <end position="273"/>
    </location>
</feature>
<dbReference type="InterPro" id="IPR008030">
    <property type="entry name" value="NmrA-like"/>
</dbReference>
<evidence type="ECO:0000313" key="3">
    <source>
        <dbReference type="EMBL" id="GGM00005.1"/>
    </source>
</evidence>
<dbReference type="SUPFAM" id="SSF51735">
    <property type="entry name" value="NAD(P)-binding Rossmann-fold domains"/>
    <property type="match status" value="1"/>
</dbReference>
<dbReference type="EMBL" id="BMNA01000003">
    <property type="protein sequence ID" value="GGM00005.1"/>
    <property type="molecule type" value="Genomic_DNA"/>
</dbReference>
<dbReference type="Gene3D" id="3.40.50.720">
    <property type="entry name" value="NAD(P)-binding Rossmann-like Domain"/>
    <property type="match status" value="1"/>
</dbReference>
<keyword evidence="4" id="KW-1185">Reference proteome</keyword>
<dbReference type="PANTHER" id="PTHR47129">
    <property type="entry name" value="QUINONE OXIDOREDUCTASE 2"/>
    <property type="match status" value="1"/>
</dbReference>